<dbReference type="Pfam" id="PF01725">
    <property type="entry name" value="Ham1p_like"/>
    <property type="match status" value="1"/>
</dbReference>
<keyword evidence="10" id="KW-1185">Reference proteome</keyword>
<dbReference type="PANTHER" id="PTHR11067:SF9">
    <property type="entry name" value="INOSINE TRIPHOSPHATE PYROPHOSPHATASE"/>
    <property type="match status" value="1"/>
</dbReference>
<dbReference type="HAMAP" id="MF_01405">
    <property type="entry name" value="Non_canon_purine_NTPase"/>
    <property type="match status" value="1"/>
</dbReference>
<comment type="catalytic activity">
    <reaction evidence="7">
        <text>dITP + H2O = dIMP + diphosphate + H(+)</text>
        <dbReference type="Rhea" id="RHEA:28342"/>
        <dbReference type="ChEBI" id="CHEBI:15377"/>
        <dbReference type="ChEBI" id="CHEBI:15378"/>
        <dbReference type="ChEBI" id="CHEBI:33019"/>
        <dbReference type="ChEBI" id="CHEBI:61194"/>
        <dbReference type="ChEBI" id="CHEBI:61382"/>
        <dbReference type="EC" id="3.6.1.66"/>
    </reaction>
</comment>
<sequence length="190" mass="21313">MRLVFATHNPNKMKEIKQLLPDTIELLSLNDIGCDEDIEETADTIDGNAILKAKYVSEKYGYDCFADDTGLEVKALNGEPGVFSARYAGEHKNNDANIAKLLENLEDKLDRSASFKTVIALSLNEHETLFTGICEGEITKKKRGEKGFGYDPVFLPKDKTQTFAEMEPQEKNEISHRARAFSQLVSYLSE</sequence>
<dbReference type="Proteomes" id="UP001230915">
    <property type="component" value="Unassembled WGS sequence"/>
</dbReference>
<comment type="caution">
    <text evidence="9">The sequence shown here is derived from an EMBL/GenBank/DDBJ whole genome shotgun (WGS) entry which is preliminary data.</text>
</comment>
<reference evidence="9 10" key="1">
    <citation type="submission" date="2023-08" db="EMBL/GenBank/DDBJ databases">
        <title>Mesonia sp. MT50, isolated from deep-sea sediment of the Mariana Trench.</title>
        <authorList>
            <person name="Fu H."/>
        </authorList>
    </citation>
    <scope>NUCLEOTIDE SEQUENCE [LARGE SCALE GENOMIC DNA]</scope>
    <source>
        <strain evidence="9 10">MT50</strain>
    </source>
</reference>
<name>A0ABU1A2C3_9FLAO</name>
<dbReference type="EMBL" id="JAVHUL010000023">
    <property type="protein sequence ID" value="MDQ7917785.1"/>
    <property type="molecule type" value="Genomic_DNA"/>
</dbReference>
<comment type="catalytic activity">
    <reaction evidence="7">
        <text>XTP + H2O = XMP + diphosphate + H(+)</text>
        <dbReference type="Rhea" id="RHEA:28610"/>
        <dbReference type="ChEBI" id="CHEBI:15377"/>
        <dbReference type="ChEBI" id="CHEBI:15378"/>
        <dbReference type="ChEBI" id="CHEBI:33019"/>
        <dbReference type="ChEBI" id="CHEBI:57464"/>
        <dbReference type="ChEBI" id="CHEBI:61314"/>
        <dbReference type="EC" id="3.6.1.66"/>
    </reaction>
</comment>
<feature type="binding site" evidence="7">
    <location>
        <position position="39"/>
    </location>
    <ligand>
        <name>Mg(2+)</name>
        <dbReference type="ChEBI" id="CHEBI:18420"/>
    </ligand>
</feature>
<evidence type="ECO:0000256" key="6">
    <source>
        <dbReference type="ARBA" id="ARBA00023080"/>
    </source>
</evidence>
<dbReference type="InterPro" id="IPR002637">
    <property type="entry name" value="RdgB/HAM1"/>
</dbReference>
<dbReference type="CDD" id="cd00515">
    <property type="entry name" value="HAM1"/>
    <property type="match status" value="1"/>
</dbReference>
<keyword evidence="4 7" id="KW-0378">Hydrolase</keyword>
<comment type="subunit">
    <text evidence="7">Homodimer.</text>
</comment>
<dbReference type="EC" id="3.6.1.66" evidence="7"/>
<gene>
    <name evidence="9" type="ORF">RBU60_09375</name>
</gene>
<feature type="active site" description="Proton acceptor" evidence="7">
    <location>
        <position position="68"/>
    </location>
</feature>
<protein>
    <recommendedName>
        <fullName evidence="7">dITP/XTP pyrophosphatase</fullName>
        <ecNumber evidence="7">3.6.1.66</ecNumber>
    </recommendedName>
    <alternativeName>
        <fullName evidence="7">Non-canonical purine NTP pyrophosphatase</fullName>
    </alternativeName>
    <alternativeName>
        <fullName evidence="7">Non-standard purine NTP pyrophosphatase</fullName>
    </alternativeName>
    <alternativeName>
        <fullName evidence="7">Nucleoside-triphosphate diphosphatase</fullName>
    </alternativeName>
    <alternativeName>
        <fullName evidence="7">Nucleoside-triphosphate pyrophosphatase</fullName>
        <shortName evidence="7">NTPase</shortName>
    </alternativeName>
</protein>
<feature type="binding site" evidence="7">
    <location>
        <position position="171"/>
    </location>
    <ligand>
        <name>substrate</name>
    </ligand>
</feature>
<dbReference type="Gene3D" id="3.90.950.10">
    <property type="match status" value="1"/>
</dbReference>
<dbReference type="PANTHER" id="PTHR11067">
    <property type="entry name" value="INOSINE TRIPHOSPHATE PYROPHOSPHATASE/HAM1 PROTEIN"/>
    <property type="match status" value="1"/>
</dbReference>
<evidence type="ECO:0000256" key="4">
    <source>
        <dbReference type="ARBA" id="ARBA00022801"/>
    </source>
</evidence>
<dbReference type="InterPro" id="IPR020922">
    <property type="entry name" value="dITP/XTP_pyrophosphatase"/>
</dbReference>
<keyword evidence="5 7" id="KW-0460">Magnesium</keyword>
<keyword evidence="2 7" id="KW-0479">Metal-binding</keyword>
<dbReference type="NCBIfam" id="TIGR00042">
    <property type="entry name" value="RdgB/HAM1 family non-canonical purine NTP pyrophosphatase"/>
    <property type="match status" value="1"/>
</dbReference>
<comment type="function">
    <text evidence="7">Pyrophosphatase that catalyzes the hydrolysis of nucleoside triphosphates to their monophosphate derivatives, with a high preference for the non-canonical purine nucleotides XTP (xanthosine triphosphate), dITP (deoxyinosine triphosphate) and ITP. Seems to function as a house-cleaning enzyme that removes non-canonical purine nucleotides from the nucleotide pool, thus preventing their incorporation into DNA/RNA and avoiding chromosomal lesions.</text>
</comment>
<keyword evidence="3 7" id="KW-0547">Nucleotide-binding</keyword>
<dbReference type="RefSeq" id="WP_308864626.1">
    <property type="nucleotide sequence ID" value="NZ_JAVHUL010000023.1"/>
</dbReference>
<evidence type="ECO:0000256" key="3">
    <source>
        <dbReference type="ARBA" id="ARBA00022741"/>
    </source>
</evidence>
<keyword evidence="6 7" id="KW-0546">Nucleotide metabolism</keyword>
<feature type="binding site" evidence="7">
    <location>
        <begin position="176"/>
        <end position="177"/>
    </location>
    <ligand>
        <name>substrate</name>
    </ligand>
</feature>
<dbReference type="InterPro" id="IPR029001">
    <property type="entry name" value="ITPase-like_fam"/>
</dbReference>
<feature type="binding site" evidence="7">
    <location>
        <position position="68"/>
    </location>
    <ligand>
        <name>Mg(2+)</name>
        <dbReference type="ChEBI" id="CHEBI:18420"/>
    </ligand>
</feature>
<evidence type="ECO:0000256" key="7">
    <source>
        <dbReference type="HAMAP-Rule" id="MF_01405"/>
    </source>
</evidence>
<evidence type="ECO:0000256" key="5">
    <source>
        <dbReference type="ARBA" id="ARBA00022842"/>
    </source>
</evidence>
<evidence type="ECO:0000313" key="10">
    <source>
        <dbReference type="Proteomes" id="UP001230915"/>
    </source>
</evidence>
<feature type="binding site" evidence="7">
    <location>
        <position position="69"/>
    </location>
    <ligand>
        <name>substrate</name>
    </ligand>
</feature>
<dbReference type="NCBIfam" id="NF011398">
    <property type="entry name" value="PRK14823.1"/>
    <property type="match status" value="1"/>
</dbReference>
<organism evidence="9 10">
    <name type="scientific">Mesonia profundi</name>
    <dbReference type="NCBI Taxonomy" id="3070998"/>
    <lineage>
        <taxon>Bacteria</taxon>
        <taxon>Pseudomonadati</taxon>
        <taxon>Bacteroidota</taxon>
        <taxon>Flavobacteriia</taxon>
        <taxon>Flavobacteriales</taxon>
        <taxon>Flavobacteriaceae</taxon>
        <taxon>Mesonia</taxon>
    </lineage>
</organism>
<evidence type="ECO:0000256" key="2">
    <source>
        <dbReference type="ARBA" id="ARBA00022723"/>
    </source>
</evidence>
<dbReference type="SUPFAM" id="SSF52972">
    <property type="entry name" value="ITPase-like"/>
    <property type="match status" value="1"/>
</dbReference>
<comment type="cofactor">
    <cofactor evidence="7">
        <name>Mg(2+)</name>
        <dbReference type="ChEBI" id="CHEBI:18420"/>
    </cofactor>
    <text evidence="7">Binds 1 Mg(2+) ion per subunit.</text>
</comment>
<proteinExistence type="inferred from homology"/>
<feature type="binding site" evidence="7">
    <location>
        <begin position="7"/>
        <end position="12"/>
    </location>
    <ligand>
        <name>substrate</name>
    </ligand>
</feature>
<feature type="binding site" evidence="7">
    <location>
        <begin position="148"/>
        <end position="151"/>
    </location>
    <ligand>
        <name>substrate</name>
    </ligand>
</feature>
<evidence type="ECO:0000256" key="8">
    <source>
        <dbReference type="RuleBase" id="RU003781"/>
    </source>
</evidence>
<comment type="catalytic activity">
    <reaction evidence="7">
        <text>ITP + H2O = IMP + diphosphate + H(+)</text>
        <dbReference type="Rhea" id="RHEA:29399"/>
        <dbReference type="ChEBI" id="CHEBI:15377"/>
        <dbReference type="ChEBI" id="CHEBI:15378"/>
        <dbReference type="ChEBI" id="CHEBI:33019"/>
        <dbReference type="ChEBI" id="CHEBI:58053"/>
        <dbReference type="ChEBI" id="CHEBI:61402"/>
        <dbReference type="EC" id="3.6.1.66"/>
    </reaction>
</comment>
<evidence type="ECO:0000313" key="9">
    <source>
        <dbReference type="EMBL" id="MDQ7917785.1"/>
    </source>
</evidence>
<comment type="similarity">
    <text evidence="1 7 8">Belongs to the HAM1 NTPase family.</text>
</comment>
<evidence type="ECO:0000256" key="1">
    <source>
        <dbReference type="ARBA" id="ARBA00008023"/>
    </source>
</evidence>
<accession>A0ABU1A2C3</accession>